<name>A0A1H9WWN3_9MICO</name>
<dbReference type="Proteomes" id="UP000199019">
    <property type="component" value="Unassembled WGS sequence"/>
</dbReference>
<evidence type="ECO:0000313" key="4">
    <source>
        <dbReference type="EMBL" id="SES38245.1"/>
    </source>
</evidence>
<reference evidence="5" key="1">
    <citation type="submission" date="2016-10" db="EMBL/GenBank/DDBJ databases">
        <authorList>
            <person name="Varghese N."/>
            <person name="Submissions S."/>
        </authorList>
    </citation>
    <scope>NUCLEOTIDE SEQUENCE [LARGE SCALE GENOMIC DNA]</scope>
    <source>
        <strain evidence="5">CGMCC 1.6963</strain>
    </source>
</reference>
<keyword evidence="3" id="KW-0472">Membrane</keyword>
<dbReference type="RefSeq" id="WP_091760148.1">
    <property type="nucleotide sequence ID" value="NZ_FOHB01000006.1"/>
</dbReference>
<keyword evidence="1" id="KW-0175">Coiled coil</keyword>
<evidence type="ECO:0000256" key="3">
    <source>
        <dbReference type="SAM" id="Phobius"/>
    </source>
</evidence>
<keyword evidence="3" id="KW-0812">Transmembrane</keyword>
<proteinExistence type="predicted"/>
<dbReference type="AlphaFoldDB" id="A0A1H9WWN3"/>
<dbReference type="STRING" id="587636.SAMN05216199_3157"/>
<feature type="region of interest" description="Disordered" evidence="2">
    <location>
        <begin position="73"/>
        <end position="102"/>
    </location>
</feature>
<keyword evidence="3" id="KW-1133">Transmembrane helix</keyword>
<keyword evidence="5" id="KW-1185">Reference proteome</keyword>
<protein>
    <submittedName>
        <fullName evidence="4">Uncharacterized protein</fullName>
    </submittedName>
</protein>
<gene>
    <name evidence="4" type="ORF">SAMN05216199_3157</name>
</gene>
<organism evidence="4 5">
    <name type="scientific">Pedococcus cremeus</name>
    <dbReference type="NCBI Taxonomy" id="587636"/>
    <lineage>
        <taxon>Bacteria</taxon>
        <taxon>Bacillati</taxon>
        <taxon>Actinomycetota</taxon>
        <taxon>Actinomycetes</taxon>
        <taxon>Micrococcales</taxon>
        <taxon>Intrasporangiaceae</taxon>
        <taxon>Pedococcus</taxon>
    </lineage>
</organism>
<dbReference type="OrthoDB" id="4871685at2"/>
<evidence type="ECO:0000256" key="1">
    <source>
        <dbReference type="SAM" id="Coils"/>
    </source>
</evidence>
<sequence length="102" mass="11991">MWWWVLIWTILVVVAGVYLVARLWGLWGQVKELTAETERASRTIAALEAEVDRLGEAPPQAIAVFQDPRDLRRERERTRASLRQERRTRQAARRPVWARNVD</sequence>
<feature type="compositionally biased region" description="Basic and acidic residues" evidence="2">
    <location>
        <begin position="73"/>
        <end position="88"/>
    </location>
</feature>
<accession>A0A1H9WWN3</accession>
<evidence type="ECO:0000256" key="2">
    <source>
        <dbReference type="SAM" id="MobiDB-lite"/>
    </source>
</evidence>
<feature type="transmembrane region" description="Helical" evidence="3">
    <location>
        <begin position="6"/>
        <end position="24"/>
    </location>
</feature>
<feature type="coiled-coil region" evidence="1">
    <location>
        <begin position="30"/>
        <end position="57"/>
    </location>
</feature>
<dbReference type="EMBL" id="FOHB01000006">
    <property type="protein sequence ID" value="SES38245.1"/>
    <property type="molecule type" value="Genomic_DNA"/>
</dbReference>
<evidence type="ECO:0000313" key="5">
    <source>
        <dbReference type="Proteomes" id="UP000199019"/>
    </source>
</evidence>